<evidence type="ECO:0000256" key="3">
    <source>
        <dbReference type="RuleBase" id="RU000363"/>
    </source>
</evidence>
<dbReference type="Pfam" id="PF00106">
    <property type="entry name" value="adh_short"/>
    <property type="match status" value="1"/>
</dbReference>
<comment type="caution">
    <text evidence="4">The sequence shown here is derived from an EMBL/GenBank/DDBJ whole genome shotgun (WGS) entry which is preliminary data.</text>
</comment>
<dbReference type="Proteomes" id="UP000027997">
    <property type="component" value="Unassembled WGS sequence"/>
</dbReference>
<dbReference type="GO" id="GO:0016616">
    <property type="term" value="F:oxidoreductase activity, acting on the CH-OH group of donors, NAD or NADP as acceptor"/>
    <property type="evidence" value="ECO:0007669"/>
    <property type="project" value="TreeGrafter"/>
</dbReference>
<dbReference type="PROSITE" id="PS00061">
    <property type="entry name" value="ADH_SHORT"/>
    <property type="match status" value="1"/>
</dbReference>
<dbReference type="PRINTS" id="PR00080">
    <property type="entry name" value="SDRFAMILY"/>
</dbReference>
<dbReference type="RefSeq" id="WP_020582848.1">
    <property type="nucleotide sequence ID" value="NZ_JOJP01000001.1"/>
</dbReference>
<dbReference type="PANTHER" id="PTHR42760:SF115">
    <property type="entry name" value="3-OXOACYL-[ACYL-CARRIER-PROTEIN] REDUCTASE FABG"/>
    <property type="match status" value="1"/>
</dbReference>
<comment type="similarity">
    <text evidence="1 3">Belongs to the short-chain dehydrogenases/reductases (SDR) family.</text>
</comment>
<organism evidence="4 5">
    <name type="scientific">Endozoicomonas elysicola</name>
    <dbReference type="NCBI Taxonomy" id="305900"/>
    <lineage>
        <taxon>Bacteria</taxon>
        <taxon>Pseudomonadati</taxon>
        <taxon>Pseudomonadota</taxon>
        <taxon>Gammaproteobacteria</taxon>
        <taxon>Oceanospirillales</taxon>
        <taxon>Endozoicomonadaceae</taxon>
        <taxon>Endozoicomonas</taxon>
    </lineage>
</organism>
<dbReference type="InterPro" id="IPR002347">
    <property type="entry name" value="SDR_fam"/>
</dbReference>
<dbReference type="InterPro" id="IPR020904">
    <property type="entry name" value="Sc_DH/Rdtase_CS"/>
</dbReference>
<dbReference type="PRINTS" id="PR00081">
    <property type="entry name" value="GDHRDH"/>
</dbReference>
<reference evidence="4 5" key="1">
    <citation type="submission" date="2014-06" db="EMBL/GenBank/DDBJ databases">
        <title>Whole Genome Sequences of Three Symbiotic Endozoicomonas Bacteria.</title>
        <authorList>
            <person name="Neave M.J."/>
            <person name="Apprill A."/>
            <person name="Voolstra C.R."/>
        </authorList>
    </citation>
    <scope>NUCLEOTIDE SEQUENCE [LARGE SCALE GENOMIC DNA]</scope>
    <source>
        <strain evidence="4 5">DSM 22380</strain>
    </source>
</reference>
<evidence type="ECO:0000313" key="4">
    <source>
        <dbReference type="EMBL" id="KEI71273.1"/>
    </source>
</evidence>
<dbReference type="eggNOG" id="COG1028">
    <property type="taxonomic scope" value="Bacteria"/>
</dbReference>
<accession>A0A081KAU7</accession>
<evidence type="ECO:0000313" key="5">
    <source>
        <dbReference type="Proteomes" id="UP000027997"/>
    </source>
</evidence>
<evidence type="ECO:0000256" key="2">
    <source>
        <dbReference type="ARBA" id="ARBA00023002"/>
    </source>
</evidence>
<proteinExistence type="inferred from homology"/>
<keyword evidence="2" id="KW-0560">Oxidoreductase</keyword>
<gene>
    <name evidence="4" type="ORF">GV64_11440</name>
</gene>
<dbReference type="STRING" id="305900.GV64_11440"/>
<keyword evidence="5" id="KW-1185">Reference proteome</keyword>
<dbReference type="PANTHER" id="PTHR42760">
    <property type="entry name" value="SHORT-CHAIN DEHYDROGENASES/REDUCTASES FAMILY MEMBER"/>
    <property type="match status" value="1"/>
</dbReference>
<protein>
    <recommendedName>
        <fullName evidence="6">Dehydrogenase</fullName>
    </recommendedName>
</protein>
<dbReference type="Gene3D" id="3.40.50.720">
    <property type="entry name" value="NAD(P)-binding Rossmann-like Domain"/>
    <property type="match status" value="1"/>
</dbReference>
<evidence type="ECO:0000256" key="1">
    <source>
        <dbReference type="ARBA" id="ARBA00006484"/>
    </source>
</evidence>
<dbReference type="EMBL" id="JOJP01000001">
    <property type="protein sequence ID" value="KEI71273.1"/>
    <property type="molecule type" value="Genomic_DNA"/>
</dbReference>
<dbReference type="InterPro" id="IPR036291">
    <property type="entry name" value="NAD(P)-bd_dom_sf"/>
</dbReference>
<name>A0A081KAU7_9GAMM</name>
<sequence length="217" mass="23213">MKAVITGASAGIGLAVCQRFLEDERITVVGIDVNPSKLGNARYSHVLADVANPDSLPAIEGVTHLINNAGVQNTAQDIAINLGGVMNCTKLYGLQPEIQSIVNVASASAHSGAEFPEYVASKGGVVAYTKWTALQIAQYGATCNSISPGGVLTELNKPVMDDPEKWQAIMNETLLPKWASSEEIAEWVYFMAIVNRSMTAQDILVDNGEMAKSNFVW</sequence>
<dbReference type="CDD" id="cd05233">
    <property type="entry name" value="SDR_c"/>
    <property type="match status" value="1"/>
</dbReference>
<dbReference type="SUPFAM" id="SSF51735">
    <property type="entry name" value="NAD(P)-binding Rossmann-fold domains"/>
    <property type="match status" value="1"/>
</dbReference>
<evidence type="ECO:0008006" key="6">
    <source>
        <dbReference type="Google" id="ProtNLM"/>
    </source>
</evidence>
<dbReference type="AlphaFoldDB" id="A0A081KAU7"/>